<keyword evidence="5" id="KW-1185">Reference proteome</keyword>
<dbReference type="InterPro" id="IPR029063">
    <property type="entry name" value="SAM-dependent_MTases_sf"/>
</dbReference>
<evidence type="ECO:0000313" key="4">
    <source>
        <dbReference type="EMBL" id="TQM10954.1"/>
    </source>
</evidence>
<keyword evidence="1 4" id="KW-0489">Methyltransferase</keyword>
<accession>A0A543DNP8</accession>
<dbReference type="EMBL" id="VFPA01000002">
    <property type="protein sequence ID" value="TQM10954.1"/>
    <property type="molecule type" value="Genomic_DNA"/>
</dbReference>
<keyword evidence="3" id="KW-0949">S-adenosyl-L-methionine</keyword>
<proteinExistence type="predicted"/>
<sequence length="233" mass="24771">MPPDEGRANPNRHTLMVMTEVWRSVDEYFTGQLLAPDPVLDAALEANALGGLPTIDVSPAQGKLLHLLARSVGARRVLEVGTLGGYSTIWLARALPADGRLVTCELDPHHAEVARANLARAGLDAVVDVRVGPALDTLPTLDGPFDLAFIDADKASNAEYFRHALRLSRPGAMIVVDNVVRGGRVVEAGSDDPSIRGTREVTEVIAAEPRVEATIVQTVGAKGYDGFLLAVVN</sequence>
<dbReference type="SUPFAM" id="SSF53335">
    <property type="entry name" value="S-adenosyl-L-methionine-dependent methyltransferases"/>
    <property type="match status" value="1"/>
</dbReference>
<name>A0A543DNP8_9PSEU</name>
<dbReference type="PANTHER" id="PTHR10509:SF14">
    <property type="entry name" value="CAFFEOYL-COA O-METHYLTRANSFERASE 3-RELATED"/>
    <property type="match status" value="1"/>
</dbReference>
<evidence type="ECO:0000313" key="5">
    <source>
        <dbReference type="Proteomes" id="UP000315677"/>
    </source>
</evidence>
<dbReference type="CDD" id="cd02440">
    <property type="entry name" value="AdoMet_MTases"/>
    <property type="match status" value="1"/>
</dbReference>
<gene>
    <name evidence="4" type="ORF">FB558_3478</name>
</gene>
<dbReference type="GO" id="GO:0032259">
    <property type="term" value="P:methylation"/>
    <property type="evidence" value="ECO:0007669"/>
    <property type="project" value="UniProtKB-KW"/>
</dbReference>
<evidence type="ECO:0000256" key="1">
    <source>
        <dbReference type="ARBA" id="ARBA00022603"/>
    </source>
</evidence>
<dbReference type="GO" id="GO:0008171">
    <property type="term" value="F:O-methyltransferase activity"/>
    <property type="evidence" value="ECO:0007669"/>
    <property type="project" value="InterPro"/>
</dbReference>
<protein>
    <submittedName>
        <fullName evidence="4">Putative O-methyltransferase YrrM</fullName>
    </submittedName>
</protein>
<dbReference type="AlphaFoldDB" id="A0A543DNP8"/>
<dbReference type="InterPro" id="IPR050362">
    <property type="entry name" value="Cation-dep_OMT"/>
</dbReference>
<dbReference type="InterPro" id="IPR002935">
    <property type="entry name" value="SAM_O-MeTrfase"/>
</dbReference>
<dbReference type="Pfam" id="PF01596">
    <property type="entry name" value="Methyltransf_3"/>
    <property type="match status" value="1"/>
</dbReference>
<comment type="caution">
    <text evidence="4">The sequence shown here is derived from an EMBL/GenBank/DDBJ whole genome shotgun (WGS) entry which is preliminary data.</text>
</comment>
<dbReference type="Gene3D" id="3.40.50.150">
    <property type="entry name" value="Vaccinia Virus protein VP39"/>
    <property type="match status" value="1"/>
</dbReference>
<dbReference type="GO" id="GO:0008757">
    <property type="term" value="F:S-adenosylmethionine-dependent methyltransferase activity"/>
    <property type="evidence" value="ECO:0007669"/>
    <property type="project" value="TreeGrafter"/>
</dbReference>
<organism evidence="4 5">
    <name type="scientific">Pseudonocardia kunmingensis</name>
    <dbReference type="NCBI Taxonomy" id="630975"/>
    <lineage>
        <taxon>Bacteria</taxon>
        <taxon>Bacillati</taxon>
        <taxon>Actinomycetota</taxon>
        <taxon>Actinomycetes</taxon>
        <taxon>Pseudonocardiales</taxon>
        <taxon>Pseudonocardiaceae</taxon>
        <taxon>Pseudonocardia</taxon>
    </lineage>
</organism>
<evidence type="ECO:0000256" key="2">
    <source>
        <dbReference type="ARBA" id="ARBA00022679"/>
    </source>
</evidence>
<evidence type="ECO:0000256" key="3">
    <source>
        <dbReference type="ARBA" id="ARBA00022691"/>
    </source>
</evidence>
<reference evidence="4 5" key="1">
    <citation type="submission" date="2019-06" db="EMBL/GenBank/DDBJ databases">
        <title>Sequencing the genomes of 1000 actinobacteria strains.</title>
        <authorList>
            <person name="Klenk H.-P."/>
        </authorList>
    </citation>
    <scope>NUCLEOTIDE SEQUENCE [LARGE SCALE GENOMIC DNA]</scope>
    <source>
        <strain evidence="4 5">DSM 45301</strain>
    </source>
</reference>
<keyword evidence="2 4" id="KW-0808">Transferase</keyword>
<dbReference type="Proteomes" id="UP000315677">
    <property type="component" value="Unassembled WGS sequence"/>
</dbReference>
<dbReference type="PANTHER" id="PTHR10509">
    <property type="entry name" value="O-METHYLTRANSFERASE-RELATED"/>
    <property type="match status" value="1"/>
</dbReference>
<dbReference type="PROSITE" id="PS51682">
    <property type="entry name" value="SAM_OMT_I"/>
    <property type="match status" value="1"/>
</dbReference>